<evidence type="ECO:0000256" key="5">
    <source>
        <dbReference type="ARBA" id="ARBA00022777"/>
    </source>
</evidence>
<accession>A0ABN8D497</accession>
<keyword evidence="3" id="KW-0808">Transferase</keyword>
<evidence type="ECO:0000256" key="2">
    <source>
        <dbReference type="ARBA" id="ARBA00022527"/>
    </source>
</evidence>
<dbReference type="EMBL" id="CAKLCB010000325">
    <property type="protein sequence ID" value="CAH0519964.1"/>
    <property type="molecule type" value="Genomic_DNA"/>
</dbReference>
<evidence type="ECO:0000313" key="11">
    <source>
        <dbReference type="Proteomes" id="UP001158986"/>
    </source>
</evidence>
<keyword evidence="11" id="KW-1185">Reference proteome</keyword>
<dbReference type="SUPFAM" id="SSF56112">
    <property type="entry name" value="Protein kinase-like (PK-like)"/>
    <property type="match status" value="1"/>
</dbReference>
<evidence type="ECO:0000256" key="7">
    <source>
        <dbReference type="ARBA" id="ARBA00047899"/>
    </source>
</evidence>
<protein>
    <recommendedName>
        <fullName evidence="1">non-specific serine/threonine protein kinase</fullName>
        <ecNumber evidence="1">2.7.11.1</ecNumber>
    </recommendedName>
</protein>
<dbReference type="Gene3D" id="1.10.510.10">
    <property type="entry name" value="Transferase(Phosphotransferase) domain 1"/>
    <property type="match status" value="1"/>
</dbReference>
<comment type="catalytic activity">
    <reaction evidence="7">
        <text>L-threonyl-[protein] + ATP = O-phospho-L-threonyl-[protein] + ADP + H(+)</text>
        <dbReference type="Rhea" id="RHEA:46608"/>
        <dbReference type="Rhea" id="RHEA-COMP:11060"/>
        <dbReference type="Rhea" id="RHEA-COMP:11605"/>
        <dbReference type="ChEBI" id="CHEBI:15378"/>
        <dbReference type="ChEBI" id="CHEBI:30013"/>
        <dbReference type="ChEBI" id="CHEBI:30616"/>
        <dbReference type="ChEBI" id="CHEBI:61977"/>
        <dbReference type="ChEBI" id="CHEBI:456216"/>
        <dbReference type="EC" id="2.7.11.1"/>
    </reaction>
</comment>
<evidence type="ECO:0000256" key="4">
    <source>
        <dbReference type="ARBA" id="ARBA00022741"/>
    </source>
</evidence>
<keyword evidence="5" id="KW-0418">Kinase</keyword>
<keyword evidence="2" id="KW-0723">Serine/threonine-protein kinase</keyword>
<dbReference type="Proteomes" id="UP001158986">
    <property type="component" value="Unassembled WGS sequence"/>
</dbReference>
<evidence type="ECO:0000256" key="8">
    <source>
        <dbReference type="ARBA" id="ARBA00048679"/>
    </source>
</evidence>
<dbReference type="Pfam" id="PF00069">
    <property type="entry name" value="Pkinase"/>
    <property type="match status" value="1"/>
</dbReference>
<evidence type="ECO:0000256" key="1">
    <source>
        <dbReference type="ARBA" id="ARBA00012513"/>
    </source>
</evidence>
<dbReference type="PANTHER" id="PTHR47634">
    <property type="entry name" value="PROTEIN KINASE DOMAIN-CONTAINING PROTEIN-RELATED"/>
    <property type="match status" value="1"/>
</dbReference>
<feature type="domain" description="Protein kinase" evidence="9">
    <location>
        <begin position="1"/>
        <end position="116"/>
    </location>
</feature>
<evidence type="ECO:0000256" key="3">
    <source>
        <dbReference type="ARBA" id="ARBA00022679"/>
    </source>
</evidence>
<dbReference type="EC" id="2.7.11.1" evidence="1"/>
<dbReference type="InterPro" id="IPR011009">
    <property type="entry name" value="Kinase-like_dom_sf"/>
</dbReference>
<organism evidence="10 11">
    <name type="scientific">Peronospora belbahrii</name>
    <dbReference type="NCBI Taxonomy" id="622444"/>
    <lineage>
        <taxon>Eukaryota</taxon>
        <taxon>Sar</taxon>
        <taxon>Stramenopiles</taxon>
        <taxon>Oomycota</taxon>
        <taxon>Peronosporomycetes</taxon>
        <taxon>Peronosporales</taxon>
        <taxon>Peronosporaceae</taxon>
        <taxon>Peronospora</taxon>
    </lineage>
</organism>
<gene>
    <name evidence="10" type="ORF">PBS001_LOCUS6471</name>
</gene>
<sequence>MKLNAKICDPGNACWTTKHFTSDIQTRQYRCPEVILGKPYDTSADIWSMACFVFELPTGDRVLACTPRVVGAVEREMRDAPLLLDTLTYCMHGFIPPTDEVGVRFSDGARLPQNIA</sequence>
<keyword evidence="6" id="KW-0067">ATP-binding</keyword>
<evidence type="ECO:0000313" key="10">
    <source>
        <dbReference type="EMBL" id="CAH0519964.1"/>
    </source>
</evidence>
<name>A0ABN8D497_9STRA</name>
<dbReference type="PANTHER" id="PTHR47634:SF9">
    <property type="entry name" value="PROTEIN KINASE DOMAIN-CONTAINING PROTEIN-RELATED"/>
    <property type="match status" value="1"/>
</dbReference>
<reference evidence="10 11" key="1">
    <citation type="submission" date="2021-11" db="EMBL/GenBank/DDBJ databases">
        <authorList>
            <person name="Islam A."/>
            <person name="Islam S."/>
            <person name="Flora M.S."/>
            <person name="Rahman M."/>
            <person name="Ziaur R.M."/>
            <person name="Epstein J.H."/>
            <person name="Hassan M."/>
            <person name="Klassen M."/>
            <person name="Woodard K."/>
            <person name="Webb A."/>
            <person name="Webby R.J."/>
            <person name="El Zowalaty M.E."/>
        </authorList>
    </citation>
    <scope>NUCLEOTIDE SEQUENCE [LARGE SCALE GENOMIC DNA]</scope>
    <source>
        <strain evidence="10">Pbs1</strain>
    </source>
</reference>
<keyword evidence="4" id="KW-0547">Nucleotide-binding</keyword>
<comment type="caution">
    <text evidence="10">The sequence shown here is derived from an EMBL/GenBank/DDBJ whole genome shotgun (WGS) entry which is preliminary data.</text>
</comment>
<evidence type="ECO:0000256" key="6">
    <source>
        <dbReference type="ARBA" id="ARBA00022840"/>
    </source>
</evidence>
<dbReference type="InterPro" id="IPR051334">
    <property type="entry name" value="SRPK"/>
</dbReference>
<dbReference type="PROSITE" id="PS50011">
    <property type="entry name" value="PROTEIN_KINASE_DOM"/>
    <property type="match status" value="1"/>
</dbReference>
<proteinExistence type="predicted"/>
<comment type="catalytic activity">
    <reaction evidence="8">
        <text>L-seryl-[protein] + ATP = O-phospho-L-seryl-[protein] + ADP + H(+)</text>
        <dbReference type="Rhea" id="RHEA:17989"/>
        <dbReference type="Rhea" id="RHEA-COMP:9863"/>
        <dbReference type="Rhea" id="RHEA-COMP:11604"/>
        <dbReference type="ChEBI" id="CHEBI:15378"/>
        <dbReference type="ChEBI" id="CHEBI:29999"/>
        <dbReference type="ChEBI" id="CHEBI:30616"/>
        <dbReference type="ChEBI" id="CHEBI:83421"/>
        <dbReference type="ChEBI" id="CHEBI:456216"/>
        <dbReference type="EC" id="2.7.11.1"/>
    </reaction>
</comment>
<dbReference type="InterPro" id="IPR000719">
    <property type="entry name" value="Prot_kinase_dom"/>
</dbReference>
<evidence type="ECO:0000259" key="9">
    <source>
        <dbReference type="PROSITE" id="PS50011"/>
    </source>
</evidence>